<dbReference type="Proteomes" id="UP000014500">
    <property type="component" value="Unassembled WGS sequence"/>
</dbReference>
<evidence type="ECO:0000313" key="4">
    <source>
        <dbReference type="Proteomes" id="UP000014500"/>
    </source>
</evidence>
<reference evidence="4" key="1">
    <citation type="submission" date="2011-05" db="EMBL/GenBank/DDBJ databases">
        <authorList>
            <person name="Richards S.R."/>
            <person name="Qu J."/>
            <person name="Jiang H."/>
            <person name="Jhangiani S.N."/>
            <person name="Agravi P."/>
            <person name="Goodspeed R."/>
            <person name="Gross S."/>
            <person name="Mandapat C."/>
            <person name="Jackson L."/>
            <person name="Mathew T."/>
            <person name="Pu L."/>
            <person name="Thornton R."/>
            <person name="Saada N."/>
            <person name="Wilczek-Boney K.B."/>
            <person name="Lee S."/>
            <person name="Kovar C."/>
            <person name="Wu Y."/>
            <person name="Scherer S.E."/>
            <person name="Worley K.C."/>
            <person name="Muzny D.M."/>
            <person name="Gibbs R."/>
        </authorList>
    </citation>
    <scope>NUCLEOTIDE SEQUENCE</scope>
    <source>
        <strain evidence="4">Brora</strain>
    </source>
</reference>
<dbReference type="InterPro" id="IPR018247">
    <property type="entry name" value="EF_Hand_1_Ca_BS"/>
</dbReference>
<dbReference type="GO" id="GO:0005737">
    <property type="term" value="C:cytoplasm"/>
    <property type="evidence" value="ECO:0007669"/>
    <property type="project" value="TreeGrafter"/>
</dbReference>
<dbReference type="Pfam" id="PF13499">
    <property type="entry name" value="EF-hand_7"/>
    <property type="match status" value="1"/>
</dbReference>
<dbReference type="eggNOG" id="KOG0027">
    <property type="taxonomic scope" value="Eukaryota"/>
</dbReference>
<reference evidence="3" key="2">
    <citation type="submission" date="2015-02" db="UniProtKB">
        <authorList>
            <consortium name="EnsemblMetazoa"/>
        </authorList>
    </citation>
    <scope>IDENTIFICATION</scope>
</reference>
<organism evidence="3 4">
    <name type="scientific">Strigamia maritima</name>
    <name type="common">European centipede</name>
    <name type="synonym">Geophilus maritimus</name>
    <dbReference type="NCBI Taxonomy" id="126957"/>
    <lineage>
        <taxon>Eukaryota</taxon>
        <taxon>Metazoa</taxon>
        <taxon>Ecdysozoa</taxon>
        <taxon>Arthropoda</taxon>
        <taxon>Myriapoda</taxon>
        <taxon>Chilopoda</taxon>
        <taxon>Pleurostigmophora</taxon>
        <taxon>Geophilomorpha</taxon>
        <taxon>Linotaeniidae</taxon>
        <taxon>Strigamia</taxon>
    </lineage>
</organism>
<dbReference type="HOGENOM" id="CLU_106342_0_0_1"/>
<evidence type="ECO:0000256" key="1">
    <source>
        <dbReference type="ARBA" id="ARBA00022837"/>
    </source>
</evidence>
<evidence type="ECO:0000313" key="3">
    <source>
        <dbReference type="EnsemblMetazoa" id="SMAR004834-PA"/>
    </source>
</evidence>
<dbReference type="InterPro" id="IPR002048">
    <property type="entry name" value="EF_hand_dom"/>
</dbReference>
<evidence type="ECO:0000259" key="2">
    <source>
        <dbReference type="PROSITE" id="PS50222"/>
    </source>
</evidence>
<dbReference type="SMART" id="SM00054">
    <property type="entry name" value="EFh"/>
    <property type="match status" value="2"/>
</dbReference>
<dbReference type="EMBL" id="JH431541">
    <property type="status" value="NOT_ANNOTATED_CDS"/>
    <property type="molecule type" value="Genomic_DNA"/>
</dbReference>
<dbReference type="AlphaFoldDB" id="T1IUK8"/>
<proteinExistence type="predicted"/>
<dbReference type="InterPro" id="IPR011992">
    <property type="entry name" value="EF-hand-dom_pair"/>
</dbReference>
<dbReference type="STRING" id="126957.T1IUK8"/>
<dbReference type="GO" id="GO:0061891">
    <property type="term" value="F:calcium ion sensor activity"/>
    <property type="evidence" value="ECO:0007669"/>
    <property type="project" value="TreeGrafter"/>
</dbReference>
<accession>T1IUK8</accession>
<dbReference type="PhylomeDB" id="T1IUK8"/>
<protein>
    <recommendedName>
        <fullName evidence="2">EF-hand domain-containing protein</fullName>
    </recommendedName>
</protein>
<feature type="domain" description="EF-hand" evidence="2">
    <location>
        <begin position="124"/>
        <end position="151"/>
    </location>
</feature>
<dbReference type="GO" id="GO:0005509">
    <property type="term" value="F:calcium ion binding"/>
    <property type="evidence" value="ECO:0007669"/>
    <property type="project" value="InterPro"/>
</dbReference>
<keyword evidence="1" id="KW-0106">Calcium</keyword>
<dbReference type="Pfam" id="PF13202">
    <property type="entry name" value="EF-hand_5"/>
    <property type="match status" value="1"/>
</dbReference>
<dbReference type="PROSITE" id="PS00018">
    <property type="entry name" value="EF_HAND_1"/>
    <property type="match status" value="1"/>
</dbReference>
<dbReference type="SUPFAM" id="SSF47473">
    <property type="entry name" value="EF-hand"/>
    <property type="match status" value="1"/>
</dbReference>
<dbReference type="EnsemblMetazoa" id="SMAR004834-RA">
    <property type="protein sequence ID" value="SMAR004834-PA"/>
    <property type="gene ID" value="SMAR004834"/>
</dbReference>
<dbReference type="InterPro" id="IPR042798">
    <property type="entry name" value="EFCAB9"/>
</dbReference>
<dbReference type="PROSITE" id="PS50222">
    <property type="entry name" value="EF_HAND_2"/>
    <property type="match status" value="2"/>
</dbReference>
<dbReference type="OMA" id="IINDYCC"/>
<dbReference type="PANTHER" id="PTHR47065:SF1">
    <property type="entry name" value="EF-HAND CALCIUM-BINDING DOMAIN-CONTAINING PROTEIN 9"/>
    <property type="match status" value="1"/>
</dbReference>
<keyword evidence="4" id="KW-1185">Reference proteome</keyword>
<dbReference type="Gene3D" id="1.10.238.10">
    <property type="entry name" value="EF-hand"/>
    <property type="match status" value="2"/>
</dbReference>
<sequence length="198" mass="23965">MSLRQRIHTWLLRHRLRIRSEILRPMHLQPNTLFLSARNAKILLGYFSLLDCHKVGFLNDIQFSNFLKRVTDLSQRQIAKIFDLFDTDFSGRIDFDEFYFLMCVLIAHKDMIEKLFLFRHSRIIFQLMDVDGSGFLSDEELHQWGFIFGLKRRNIRQVIRRYRILNSKELWYEDFLFFTDDAVQQHQLHTKPQVPVEL</sequence>
<name>T1IUK8_STRMM</name>
<feature type="domain" description="EF-hand" evidence="2">
    <location>
        <begin position="73"/>
        <end position="108"/>
    </location>
</feature>
<dbReference type="PANTHER" id="PTHR47065">
    <property type="entry name" value="EF-HAND CALCIUM-BINDING DOMAIN-CONTAINING PROTEIN 9"/>
    <property type="match status" value="1"/>
</dbReference>